<evidence type="ECO:0000256" key="5">
    <source>
        <dbReference type="ARBA" id="ARBA00022475"/>
    </source>
</evidence>
<evidence type="ECO:0000256" key="6">
    <source>
        <dbReference type="ARBA" id="ARBA00022519"/>
    </source>
</evidence>
<evidence type="ECO:0000256" key="7">
    <source>
        <dbReference type="ARBA" id="ARBA00022692"/>
    </source>
</evidence>
<comment type="function">
    <text evidence="13">Interacts with outer membrane receptor proteins that carry out high-affinity binding and energy dependent uptake into the periplasmic space of specific substrates. It could act to transduce energy from the cytoplasmic membrane to specific energy-requiring processes in the outer membrane, resulting in the release into the periplasm of ligands bound by these outer membrane proteins.</text>
</comment>
<feature type="compositionally biased region" description="Pro residues" evidence="14">
    <location>
        <begin position="63"/>
        <end position="101"/>
    </location>
</feature>
<feature type="compositionally biased region" description="Basic and acidic residues" evidence="14">
    <location>
        <begin position="117"/>
        <end position="129"/>
    </location>
</feature>
<keyword evidence="6 13" id="KW-0997">Cell inner membrane</keyword>
<dbReference type="GO" id="GO:0015031">
    <property type="term" value="P:protein transport"/>
    <property type="evidence" value="ECO:0007669"/>
    <property type="project" value="UniProtKB-UniRule"/>
</dbReference>
<dbReference type="NCBIfam" id="NF008084">
    <property type="entry name" value="PRK10819.1-5"/>
    <property type="match status" value="1"/>
</dbReference>
<dbReference type="InterPro" id="IPR003538">
    <property type="entry name" value="TonB"/>
</dbReference>
<evidence type="ECO:0000256" key="14">
    <source>
        <dbReference type="SAM" id="MobiDB-lite"/>
    </source>
</evidence>
<keyword evidence="7 13" id="KW-0812">Transmembrane</keyword>
<dbReference type="GO" id="GO:0031992">
    <property type="term" value="F:energy transducer activity"/>
    <property type="evidence" value="ECO:0007669"/>
    <property type="project" value="InterPro"/>
</dbReference>
<feature type="region of interest" description="Disordered" evidence="14">
    <location>
        <begin position="58"/>
        <end position="166"/>
    </location>
</feature>
<feature type="domain" description="TonB C-terminal" evidence="15">
    <location>
        <begin position="154"/>
        <end position="245"/>
    </location>
</feature>
<dbReference type="GO" id="GO:0015891">
    <property type="term" value="P:siderophore transport"/>
    <property type="evidence" value="ECO:0007669"/>
    <property type="project" value="InterPro"/>
</dbReference>
<keyword evidence="9 13" id="KW-0653">Protein transport</keyword>
<evidence type="ECO:0000256" key="12">
    <source>
        <dbReference type="ARBA" id="ARBA00025849"/>
    </source>
</evidence>
<keyword evidence="17" id="KW-1185">Reference proteome</keyword>
<keyword evidence="13" id="KW-0735">Signal-anchor</keyword>
<dbReference type="Pfam" id="PF03544">
    <property type="entry name" value="TonB_C"/>
    <property type="match status" value="1"/>
</dbReference>
<evidence type="ECO:0000313" key="16">
    <source>
        <dbReference type="EMBL" id="AXW88000.1"/>
    </source>
</evidence>
<evidence type="ECO:0000256" key="11">
    <source>
        <dbReference type="ARBA" id="ARBA00023136"/>
    </source>
</evidence>
<keyword evidence="11 13" id="KW-0472">Membrane</keyword>
<sequence>MPQKKNFLTRRYSWPVIVSVAFHGSLIAAMLYASLNRSATVQQAPQPITMTLVAPAPVDAAPAPQPESAPTPPQPEPEPEPEIQPPEPVPVPVAVPEPKPQPKPKPKPQPKPKPVKKKESPKPVEEPKESPFTSNEPTKAPNNAPVRQAPVASAPVSGPLPLSRTQPEYPARAFALRVEGRVKVQFDIDGSGRVSDIRILSAEPKNMFERDIRQAMRKWRYEENKPSNNLVVTIVFKINGGAAME</sequence>
<dbReference type="PRINTS" id="PR01374">
    <property type="entry name" value="TONBPROTEIN"/>
</dbReference>
<reference evidence="16 17" key="1">
    <citation type="submission" date="2017-08" db="EMBL/GenBank/DDBJ databases">
        <title>Comparative genomics of bacteria isolated from necrotic lesions of AOD affected trees.</title>
        <authorList>
            <person name="Doonan J."/>
            <person name="Denman S."/>
            <person name="McDonald J.E."/>
        </authorList>
    </citation>
    <scope>NUCLEOTIDE SEQUENCE [LARGE SCALE GENOMIC DNA]</scope>
    <source>
        <strain evidence="16 17">477</strain>
    </source>
</reference>
<dbReference type="PANTHER" id="PTHR33446">
    <property type="entry name" value="PROTEIN TONB-RELATED"/>
    <property type="match status" value="1"/>
</dbReference>
<evidence type="ECO:0000256" key="9">
    <source>
        <dbReference type="ARBA" id="ARBA00022927"/>
    </source>
</evidence>
<comment type="subunit">
    <text evidence="12">Homodimer. Forms a complex with the accessory proteins ExbB and ExbD.</text>
</comment>
<evidence type="ECO:0000256" key="8">
    <source>
        <dbReference type="ARBA" id="ARBA00022737"/>
    </source>
</evidence>
<dbReference type="PANTHER" id="PTHR33446:SF8">
    <property type="entry name" value="PROTEIN TONB"/>
    <property type="match status" value="1"/>
</dbReference>
<dbReference type="NCBIfam" id="TIGR01352">
    <property type="entry name" value="tonB_Cterm"/>
    <property type="match status" value="1"/>
</dbReference>
<feature type="transmembrane region" description="Helical" evidence="13">
    <location>
        <begin position="12"/>
        <end position="35"/>
    </location>
</feature>
<dbReference type="SUPFAM" id="SSF74653">
    <property type="entry name" value="TolA/TonB C-terminal domain"/>
    <property type="match status" value="1"/>
</dbReference>
<dbReference type="PROSITE" id="PS52015">
    <property type="entry name" value="TONB_CTD"/>
    <property type="match status" value="1"/>
</dbReference>
<dbReference type="Proteomes" id="UP000263881">
    <property type="component" value="Chromosome"/>
</dbReference>
<dbReference type="KEGG" id="lbq:CKQ53_14160"/>
<keyword evidence="5 13" id="KW-1003">Cell membrane</keyword>
<feature type="compositionally biased region" description="Polar residues" evidence="14">
    <location>
        <begin position="132"/>
        <end position="141"/>
    </location>
</feature>
<evidence type="ECO:0000256" key="1">
    <source>
        <dbReference type="ARBA" id="ARBA00004383"/>
    </source>
</evidence>
<evidence type="ECO:0000256" key="3">
    <source>
        <dbReference type="ARBA" id="ARBA00022362"/>
    </source>
</evidence>
<comment type="similarity">
    <text evidence="2 13">Belongs to the TonB family.</text>
</comment>
<evidence type="ECO:0000313" key="17">
    <source>
        <dbReference type="Proteomes" id="UP000263881"/>
    </source>
</evidence>
<dbReference type="EMBL" id="CP023009">
    <property type="protein sequence ID" value="AXW88000.1"/>
    <property type="molecule type" value="Genomic_DNA"/>
</dbReference>
<evidence type="ECO:0000256" key="10">
    <source>
        <dbReference type="ARBA" id="ARBA00022989"/>
    </source>
</evidence>
<accession>A0AAD0SIK7</accession>
<dbReference type="Gene3D" id="3.30.2420.10">
    <property type="entry name" value="TonB"/>
    <property type="match status" value="1"/>
</dbReference>
<dbReference type="GO" id="GO:0030288">
    <property type="term" value="C:outer membrane-bounded periplasmic space"/>
    <property type="evidence" value="ECO:0007669"/>
    <property type="project" value="InterPro"/>
</dbReference>
<dbReference type="InterPro" id="IPR051045">
    <property type="entry name" value="TonB-dependent_transducer"/>
</dbReference>
<keyword evidence="4 13" id="KW-0813">Transport</keyword>
<evidence type="ECO:0000259" key="15">
    <source>
        <dbReference type="PROSITE" id="PS52015"/>
    </source>
</evidence>
<dbReference type="InterPro" id="IPR037682">
    <property type="entry name" value="TonB_C"/>
</dbReference>
<gene>
    <name evidence="16" type="ORF">CKQ53_14160</name>
</gene>
<keyword evidence="10 13" id="KW-1133">Transmembrane helix</keyword>
<name>A0AAD0SIK7_9GAMM</name>
<feature type="compositionally biased region" description="Basic residues" evidence="14">
    <location>
        <begin position="102"/>
        <end position="116"/>
    </location>
</feature>
<comment type="subcellular location">
    <subcellularLocation>
        <location evidence="1 13">Cell inner membrane</location>
        <topology evidence="1 13">Single-pass membrane protein</topology>
        <orientation evidence="1 13">Periplasmic side</orientation>
    </subcellularLocation>
</comment>
<dbReference type="InterPro" id="IPR006260">
    <property type="entry name" value="TonB/TolA_C"/>
</dbReference>
<organism evidence="16 17">
    <name type="scientific">Lonsdalea britannica</name>
    <dbReference type="NCBI Taxonomy" id="1082704"/>
    <lineage>
        <taxon>Bacteria</taxon>
        <taxon>Pseudomonadati</taxon>
        <taxon>Pseudomonadota</taxon>
        <taxon>Gammaproteobacteria</taxon>
        <taxon>Enterobacterales</taxon>
        <taxon>Pectobacteriaceae</taxon>
        <taxon>Lonsdalea</taxon>
    </lineage>
</organism>
<keyword evidence="8" id="KW-0677">Repeat</keyword>
<proteinExistence type="inferred from homology"/>
<evidence type="ECO:0000256" key="2">
    <source>
        <dbReference type="ARBA" id="ARBA00006555"/>
    </source>
</evidence>
<dbReference type="GO" id="GO:0098797">
    <property type="term" value="C:plasma membrane protein complex"/>
    <property type="evidence" value="ECO:0007669"/>
    <property type="project" value="TreeGrafter"/>
</dbReference>
<evidence type="ECO:0000256" key="13">
    <source>
        <dbReference type="RuleBase" id="RU362123"/>
    </source>
</evidence>
<evidence type="ECO:0000256" key="4">
    <source>
        <dbReference type="ARBA" id="ARBA00022448"/>
    </source>
</evidence>
<protein>
    <recommendedName>
        <fullName evidence="3 13">Protein TonB</fullName>
    </recommendedName>
</protein>
<dbReference type="AlphaFoldDB" id="A0AAD0SIK7"/>
<dbReference type="GO" id="GO:0055085">
    <property type="term" value="P:transmembrane transport"/>
    <property type="evidence" value="ECO:0007669"/>
    <property type="project" value="InterPro"/>
</dbReference>
<dbReference type="RefSeq" id="WP_094117591.1">
    <property type="nucleotide sequence ID" value="NZ_CP023009.1"/>
</dbReference>